<evidence type="ECO:0000313" key="1">
    <source>
        <dbReference type="EMBL" id="GAD85269.1"/>
    </source>
</evidence>
<dbReference type="Proteomes" id="UP000017048">
    <property type="component" value="Unassembled WGS sequence"/>
</dbReference>
<accession>U5EJH0</accession>
<sequence length="611" mass="68205">MTTVITNTQVVELADPKLRALALRVVRELELTAERVAAHHGDRSRFRLPTQPDSVEALFDAQFRSLPQPTQALAAQRALTRLQAPAAVRARRLGDLTRIDLSVPVSVETQAMAIPLPAAARFSDADIAKLERLALGDLISGLTPQQPTNTLELRVHRVICVDETDGFLGTEAGEDEIYLGGTSVDGAGASLRIDPFKVGDFDDGDIKRYSPPRLFAAFPVIEGGFPKSFFATLVLSEADNGGLSKFIDDLLDKIRSKIATEIAKATGGAIGGAVGGALGGAIGGIAGAIIGAAVGYALGKAVDALRDAWEDDFFAPVTVSVALNSHDDRWPGGQTDSPQGRITWRGHGGKYELVYDWRLHDRQESIRYTAAWTQNTSGEYQIFDVPYEQYRARYDQLWPQGWRLHALSTAVVNRQPLYTAIWRPATTGETQVYGVDYATYRAHYDELWPQGWRLKLLTRYVVGGRTFYTAAWAPGTTGETQIYDADYPTYRARYDELWPQGWRLKLIDVVNVNGEPRYTAAWSPSTVGEFQIYGATLAQFQRRYGELWSAGWRLKFLSTYNLDGARITAVWRQTKEPEEWVHGWDFDDLKTRYDELWPQGWRLKVFDRFTV</sequence>
<evidence type="ECO:0000313" key="2">
    <source>
        <dbReference type="Proteomes" id="UP000017048"/>
    </source>
</evidence>
<dbReference type="eggNOG" id="COG0739">
    <property type="taxonomic scope" value="Bacteria"/>
</dbReference>
<dbReference type="InterPro" id="IPR049511">
    <property type="entry name" value="PGH-like_rpt"/>
</dbReference>
<gene>
    <name evidence="1" type="ORF">NCAST_30_00390</name>
</gene>
<dbReference type="RefSeq" id="WP_022566631.1">
    <property type="nucleotide sequence ID" value="NZ_BAFO02000030.1"/>
</dbReference>
<protein>
    <submittedName>
        <fullName evidence="1">Uncharacterized protein</fullName>
    </submittedName>
</protein>
<proteinExistence type="predicted"/>
<dbReference type="OrthoDB" id="9760689at2"/>
<organism evidence="1 2">
    <name type="scientific">Nocardia asteroides NBRC 15531</name>
    <dbReference type="NCBI Taxonomy" id="1110697"/>
    <lineage>
        <taxon>Bacteria</taxon>
        <taxon>Bacillati</taxon>
        <taxon>Actinomycetota</taxon>
        <taxon>Actinomycetes</taxon>
        <taxon>Mycobacteriales</taxon>
        <taxon>Nocardiaceae</taxon>
        <taxon>Nocardia</taxon>
    </lineage>
</organism>
<name>U5EJH0_NOCAS</name>
<dbReference type="AlphaFoldDB" id="U5EJH0"/>
<reference evidence="1 2" key="1">
    <citation type="journal article" date="2014" name="BMC Genomics">
        <title>Genome based analysis of type-I polyketide synthase and nonribosomal peptide synthetase gene clusters in seven strains of five representative Nocardia species.</title>
        <authorList>
            <person name="Komaki H."/>
            <person name="Ichikawa N."/>
            <person name="Hosoyama A."/>
            <person name="Takahashi-Nakaguchi A."/>
            <person name="Matsuzawa T."/>
            <person name="Suzuki K."/>
            <person name="Fujita N."/>
            <person name="Gonoi T."/>
        </authorList>
    </citation>
    <scope>NUCLEOTIDE SEQUENCE [LARGE SCALE GENOMIC DNA]</scope>
    <source>
        <strain evidence="1 2">NBRC 15531</strain>
    </source>
</reference>
<keyword evidence="2" id="KW-1185">Reference proteome</keyword>
<dbReference type="Pfam" id="PF17660">
    <property type="entry name" value="BTRD1"/>
    <property type="match status" value="4"/>
</dbReference>
<dbReference type="STRING" id="1824.SAMN05444423_105411"/>
<dbReference type="EMBL" id="BAFO02000030">
    <property type="protein sequence ID" value="GAD85269.1"/>
    <property type="molecule type" value="Genomic_DNA"/>
</dbReference>
<comment type="caution">
    <text evidence="1">The sequence shown here is derived from an EMBL/GenBank/DDBJ whole genome shotgun (WGS) entry which is preliminary data.</text>
</comment>
<dbReference type="eggNOG" id="COG5479">
    <property type="taxonomic scope" value="Bacteria"/>
</dbReference>
<dbReference type="GeneID" id="91517009"/>